<reference evidence="1 2" key="1">
    <citation type="submission" date="2023-10" db="EMBL/GenBank/DDBJ databases">
        <title>Complete Genome Sequence of Limnobacter thiooxidans CS-K2T, Isolated from freshwater lake sediments in Bavaria, Germany.</title>
        <authorList>
            <person name="Naruki M."/>
            <person name="Watanabe A."/>
            <person name="Warashina T."/>
            <person name="Morita T."/>
            <person name="Arakawa K."/>
        </authorList>
    </citation>
    <scope>NUCLEOTIDE SEQUENCE [LARGE SCALE GENOMIC DNA]</scope>
    <source>
        <strain evidence="1 2">CS-K2</strain>
    </source>
</reference>
<keyword evidence="2" id="KW-1185">Reference proteome</keyword>
<dbReference type="EMBL" id="AP028947">
    <property type="protein sequence ID" value="BET25047.1"/>
    <property type="molecule type" value="Genomic_DNA"/>
</dbReference>
<dbReference type="PANTHER" id="PTHR35602">
    <property type="entry name" value="ESTERASE YQIA-RELATED"/>
    <property type="match status" value="1"/>
</dbReference>
<evidence type="ECO:0000313" key="2">
    <source>
        <dbReference type="Proteomes" id="UP001329151"/>
    </source>
</evidence>
<keyword evidence="1" id="KW-0378">Hydrolase</keyword>
<proteinExistence type="predicted"/>
<dbReference type="GO" id="GO:0016787">
    <property type="term" value="F:hydrolase activity"/>
    <property type="evidence" value="ECO:0007669"/>
    <property type="project" value="UniProtKB-KW"/>
</dbReference>
<gene>
    <name evidence="1" type="ORF">RGQ30_05480</name>
</gene>
<dbReference type="Gene3D" id="3.40.50.1820">
    <property type="entry name" value="alpha/beta hydrolase"/>
    <property type="match status" value="1"/>
</dbReference>
<name>A0AA86MHF0_9BURK</name>
<organism evidence="1 2">
    <name type="scientific">Limnobacter thiooxidans</name>
    <dbReference type="NCBI Taxonomy" id="131080"/>
    <lineage>
        <taxon>Bacteria</taxon>
        <taxon>Pseudomonadati</taxon>
        <taxon>Pseudomonadota</taxon>
        <taxon>Betaproteobacteria</taxon>
        <taxon>Burkholderiales</taxon>
        <taxon>Burkholderiaceae</taxon>
        <taxon>Limnobacter</taxon>
    </lineage>
</organism>
<dbReference type="InterPro" id="IPR008886">
    <property type="entry name" value="UPF0227/Esterase_YqiA"/>
</dbReference>
<dbReference type="Pfam" id="PF05728">
    <property type="entry name" value="UPF0227"/>
    <property type="match status" value="1"/>
</dbReference>
<accession>A0AA86MHF0</accession>
<dbReference type="KEGG" id="lto:RGQ30_05480"/>
<dbReference type="InterPro" id="IPR029058">
    <property type="entry name" value="AB_hydrolase_fold"/>
</dbReference>
<dbReference type="RefSeq" id="WP_338284693.1">
    <property type="nucleotide sequence ID" value="NZ_AP028947.1"/>
</dbReference>
<dbReference type="Proteomes" id="UP001329151">
    <property type="component" value="Chromosome"/>
</dbReference>
<dbReference type="PANTHER" id="PTHR35602:SF3">
    <property type="entry name" value="ESTERASE YQIA"/>
    <property type="match status" value="1"/>
</dbReference>
<sequence>MTPFVLKSPGRFARTAGVAELVVYLHGFRSSSKSMKAQTMIDVFANAGLSSHLWVPDLPASPAQALALVENQLHGRLQSRPDLSLTFIGSSLGGFYATVLGERYPQASVVLLNPAIKPYDDLQDQIGKKKVYFSDEEIEFVPAYLDDLKAMERTSLTKPERYFLVAARDDEVLNCDTMLRRYQGAHQLHLLGSDHALSDFDEILPFVKLTVGLQ</sequence>
<dbReference type="AlphaFoldDB" id="A0AA86MHF0"/>
<dbReference type="SUPFAM" id="SSF53474">
    <property type="entry name" value="alpha/beta-Hydrolases"/>
    <property type="match status" value="1"/>
</dbReference>
<protein>
    <submittedName>
        <fullName evidence="1">Alpha/beta fold hydrolase</fullName>
    </submittedName>
</protein>
<evidence type="ECO:0000313" key="1">
    <source>
        <dbReference type="EMBL" id="BET25047.1"/>
    </source>
</evidence>